<dbReference type="RefSeq" id="WP_091464951.1">
    <property type="nucleotide sequence ID" value="NZ_FOEI01000001.1"/>
</dbReference>
<dbReference type="Proteomes" id="UP000198648">
    <property type="component" value="Unassembled WGS sequence"/>
</dbReference>
<gene>
    <name evidence="2" type="ORF">SAMN05444005_101619</name>
</gene>
<feature type="domain" description="Methyltransferase" evidence="1">
    <location>
        <begin position="53"/>
        <end position="147"/>
    </location>
</feature>
<dbReference type="OrthoDB" id="8385759at2"/>
<evidence type="ECO:0000313" key="3">
    <source>
        <dbReference type="Proteomes" id="UP000198648"/>
    </source>
</evidence>
<dbReference type="Gene3D" id="3.40.50.150">
    <property type="entry name" value="Vaccinia Virus protein VP39"/>
    <property type="match status" value="1"/>
</dbReference>
<evidence type="ECO:0000313" key="2">
    <source>
        <dbReference type="EMBL" id="SEP61948.1"/>
    </source>
</evidence>
<dbReference type="InterPro" id="IPR041698">
    <property type="entry name" value="Methyltransf_25"/>
</dbReference>
<dbReference type="PANTHER" id="PTHR43464">
    <property type="entry name" value="METHYLTRANSFERASE"/>
    <property type="match status" value="1"/>
</dbReference>
<proteinExistence type="predicted"/>
<dbReference type="GO" id="GO:0008168">
    <property type="term" value="F:methyltransferase activity"/>
    <property type="evidence" value="ECO:0007669"/>
    <property type="project" value="UniProtKB-KW"/>
</dbReference>
<dbReference type="GO" id="GO:0032259">
    <property type="term" value="P:methylation"/>
    <property type="evidence" value="ECO:0007669"/>
    <property type="project" value="UniProtKB-KW"/>
</dbReference>
<dbReference type="SUPFAM" id="SSF53335">
    <property type="entry name" value="S-adenosyl-L-methionine-dependent methyltransferases"/>
    <property type="match status" value="1"/>
</dbReference>
<reference evidence="2 3" key="1">
    <citation type="submission" date="2016-10" db="EMBL/GenBank/DDBJ databases">
        <authorList>
            <person name="de Groot N.N."/>
        </authorList>
    </citation>
    <scope>NUCLEOTIDE SEQUENCE [LARGE SCALE GENOMIC DNA]</scope>
    <source>
        <strain evidence="2 3">DSM 27078</strain>
    </source>
</reference>
<dbReference type="EMBL" id="FOEI01000001">
    <property type="protein sequence ID" value="SEP61948.1"/>
    <property type="molecule type" value="Genomic_DNA"/>
</dbReference>
<organism evidence="2 3">
    <name type="scientific">Flavobacterium urocaniciphilum</name>
    <dbReference type="NCBI Taxonomy" id="1299341"/>
    <lineage>
        <taxon>Bacteria</taxon>
        <taxon>Pseudomonadati</taxon>
        <taxon>Bacteroidota</taxon>
        <taxon>Flavobacteriia</taxon>
        <taxon>Flavobacteriales</taxon>
        <taxon>Flavobacteriaceae</taxon>
        <taxon>Flavobacterium</taxon>
    </lineage>
</organism>
<dbReference type="CDD" id="cd02440">
    <property type="entry name" value="AdoMet_MTases"/>
    <property type="match status" value="1"/>
</dbReference>
<keyword evidence="2" id="KW-0808">Transferase</keyword>
<protein>
    <submittedName>
        <fullName evidence="2">Methyltransferase domain-containing protein</fullName>
    </submittedName>
</protein>
<evidence type="ECO:0000259" key="1">
    <source>
        <dbReference type="Pfam" id="PF13649"/>
    </source>
</evidence>
<keyword evidence="3" id="KW-1185">Reference proteome</keyword>
<dbReference type="InterPro" id="IPR029063">
    <property type="entry name" value="SAM-dependent_MTases_sf"/>
</dbReference>
<dbReference type="AlphaFoldDB" id="A0A1H8ZE06"/>
<dbReference type="STRING" id="1299341.SAMN05444005_101619"/>
<dbReference type="PANTHER" id="PTHR43464:SF82">
    <property type="entry name" value="METHYLTRANSFERASE DOMAIN-CONTAINING PROTEIN"/>
    <property type="match status" value="1"/>
</dbReference>
<keyword evidence="2" id="KW-0489">Methyltransferase</keyword>
<accession>A0A1H8ZE06</accession>
<dbReference type="Pfam" id="PF13649">
    <property type="entry name" value="Methyltransf_25"/>
    <property type="match status" value="1"/>
</dbReference>
<name>A0A1H8ZE06_9FLAO</name>
<sequence length="263" mass="30649">MENYIDLNKQTWNNKVDVHIDSDFYEQESFINGKNSLPQTDMLALGDVKGKRILHLQCHFGQDSLSLARLGAKVTGIDFSDKAIAKAKELNNQLGLDAEFICCDVYETLNHITEKYDIVYTSYGTIGWLPDVDKWANVIANALKPNGKFVFFEFHPVIWMYDDNFNEVFYNYFKSEPIKEEYTGTYANKESEIVNKTISWNHSLSEVFQAILKQNISIEHFEEFDFSNYKCFNDMEEFETGKYRIQKFGNKIPMMYSIIGIKK</sequence>